<proteinExistence type="predicted"/>
<sequence>IALRRQQFIQISALSTFNSKVLAYHSFNREPKKWLPHLRKAVGIQITQSQHREVVTINTNTGLFWYNLNPLMRNNWRASLVPAATVIPALIAYIKVVAVKKLI</sequence>
<accession>A0A6A5VW61</accession>
<keyword evidence="3" id="KW-1185">Reference proteome</keyword>
<keyword evidence="1" id="KW-1133">Transmembrane helix</keyword>
<dbReference type="AlphaFoldDB" id="A0A6A5VW61"/>
<name>A0A6A5VW61_9PLEO</name>
<dbReference type="Proteomes" id="UP000799779">
    <property type="component" value="Unassembled WGS sequence"/>
</dbReference>
<protein>
    <submittedName>
        <fullName evidence="2">Uncharacterized protein</fullName>
    </submittedName>
</protein>
<dbReference type="OrthoDB" id="5538176at2759"/>
<evidence type="ECO:0000313" key="3">
    <source>
        <dbReference type="Proteomes" id="UP000799779"/>
    </source>
</evidence>
<keyword evidence="1" id="KW-0812">Transmembrane</keyword>
<gene>
    <name evidence="2" type="ORF">P154DRAFT_385698</name>
</gene>
<dbReference type="EMBL" id="ML977730">
    <property type="protein sequence ID" value="KAF1993107.1"/>
    <property type="molecule type" value="Genomic_DNA"/>
</dbReference>
<feature type="non-terminal residue" evidence="2">
    <location>
        <position position="103"/>
    </location>
</feature>
<feature type="non-terminal residue" evidence="2">
    <location>
        <position position="1"/>
    </location>
</feature>
<keyword evidence="1" id="KW-0472">Membrane</keyword>
<reference evidence="2" key="1">
    <citation type="journal article" date="2020" name="Stud. Mycol.">
        <title>101 Dothideomycetes genomes: a test case for predicting lifestyles and emergence of pathogens.</title>
        <authorList>
            <person name="Haridas S."/>
            <person name="Albert R."/>
            <person name="Binder M."/>
            <person name="Bloem J."/>
            <person name="Labutti K."/>
            <person name="Salamov A."/>
            <person name="Andreopoulos B."/>
            <person name="Baker S."/>
            <person name="Barry K."/>
            <person name="Bills G."/>
            <person name="Bluhm B."/>
            <person name="Cannon C."/>
            <person name="Castanera R."/>
            <person name="Culley D."/>
            <person name="Daum C."/>
            <person name="Ezra D."/>
            <person name="Gonzalez J."/>
            <person name="Henrissat B."/>
            <person name="Kuo A."/>
            <person name="Liang C."/>
            <person name="Lipzen A."/>
            <person name="Lutzoni F."/>
            <person name="Magnuson J."/>
            <person name="Mondo S."/>
            <person name="Nolan M."/>
            <person name="Ohm R."/>
            <person name="Pangilinan J."/>
            <person name="Park H.-J."/>
            <person name="Ramirez L."/>
            <person name="Alfaro M."/>
            <person name="Sun H."/>
            <person name="Tritt A."/>
            <person name="Yoshinaga Y."/>
            <person name="Zwiers L.-H."/>
            <person name="Turgeon B."/>
            <person name="Goodwin S."/>
            <person name="Spatafora J."/>
            <person name="Crous P."/>
            <person name="Grigoriev I."/>
        </authorList>
    </citation>
    <scope>NUCLEOTIDE SEQUENCE</scope>
    <source>
        <strain evidence="2">CBS 123094</strain>
    </source>
</reference>
<feature type="transmembrane region" description="Helical" evidence="1">
    <location>
        <begin position="76"/>
        <end position="98"/>
    </location>
</feature>
<organism evidence="2 3">
    <name type="scientific">Amniculicola lignicola CBS 123094</name>
    <dbReference type="NCBI Taxonomy" id="1392246"/>
    <lineage>
        <taxon>Eukaryota</taxon>
        <taxon>Fungi</taxon>
        <taxon>Dikarya</taxon>
        <taxon>Ascomycota</taxon>
        <taxon>Pezizomycotina</taxon>
        <taxon>Dothideomycetes</taxon>
        <taxon>Pleosporomycetidae</taxon>
        <taxon>Pleosporales</taxon>
        <taxon>Amniculicolaceae</taxon>
        <taxon>Amniculicola</taxon>
    </lineage>
</organism>
<evidence type="ECO:0000256" key="1">
    <source>
        <dbReference type="SAM" id="Phobius"/>
    </source>
</evidence>
<evidence type="ECO:0000313" key="2">
    <source>
        <dbReference type="EMBL" id="KAF1993107.1"/>
    </source>
</evidence>